<dbReference type="InterPro" id="IPR000792">
    <property type="entry name" value="Tscrpt_reg_LuxR_C"/>
</dbReference>
<dbReference type="Gene3D" id="3.40.50.300">
    <property type="entry name" value="P-loop containing nucleotide triphosphate hydrolases"/>
    <property type="match status" value="1"/>
</dbReference>
<evidence type="ECO:0000259" key="5">
    <source>
        <dbReference type="PROSITE" id="PS50043"/>
    </source>
</evidence>
<evidence type="ECO:0000256" key="3">
    <source>
        <dbReference type="ARBA" id="ARBA00023163"/>
    </source>
</evidence>
<evidence type="ECO:0000313" key="7">
    <source>
        <dbReference type="Proteomes" id="UP000319897"/>
    </source>
</evidence>
<dbReference type="Gene3D" id="1.25.40.10">
    <property type="entry name" value="Tetratricopeptide repeat domain"/>
    <property type="match status" value="1"/>
</dbReference>
<reference evidence="6 7" key="1">
    <citation type="submission" date="2019-06" db="EMBL/GenBank/DDBJ databases">
        <authorList>
            <person name="Lee I."/>
            <person name="Jang G.I."/>
            <person name="Hwang C.Y."/>
        </authorList>
    </citation>
    <scope>NUCLEOTIDE SEQUENCE [LARGE SCALE GENOMIC DNA]</scope>
    <source>
        <strain evidence="6 7">PAMC 28131</strain>
    </source>
</reference>
<dbReference type="OrthoDB" id="9807052at2"/>
<dbReference type="CDD" id="cd06170">
    <property type="entry name" value="LuxR_C_like"/>
    <property type="match status" value="1"/>
</dbReference>
<keyword evidence="7" id="KW-1185">Reference proteome</keyword>
<dbReference type="Pfam" id="PF00196">
    <property type="entry name" value="GerE"/>
    <property type="match status" value="1"/>
</dbReference>
<feature type="region of interest" description="Disordered" evidence="4">
    <location>
        <begin position="1"/>
        <end position="20"/>
    </location>
</feature>
<dbReference type="SUPFAM" id="SSF46894">
    <property type="entry name" value="C-terminal effector domain of the bipartite response regulators"/>
    <property type="match status" value="1"/>
</dbReference>
<dbReference type="PROSITE" id="PS50043">
    <property type="entry name" value="HTH_LUXR_2"/>
    <property type="match status" value="1"/>
</dbReference>
<dbReference type="Gene3D" id="1.10.10.10">
    <property type="entry name" value="Winged helix-like DNA-binding domain superfamily/Winged helix DNA-binding domain"/>
    <property type="match status" value="1"/>
</dbReference>
<accession>A0A501XWI0</accession>
<dbReference type="RefSeq" id="WP_140926274.1">
    <property type="nucleotide sequence ID" value="NZ_VFSU01000004.1"/>
</dbReference>
<dbReference type="InterPro" id="IPR016032">
    <property type="entry name" value="Sig_transdc_resp-reg_C-effctor"/>
</dbReference>
<dbReference type="EMBL" id="VFSU01000004">
    <property type="protein sequence ID" value="TPE64951.1"/>
    <property type="molecule type" value="Genomic_DNA"/>
</dbReference>
<sequence length="882" mass="97167">MVGTGFSKPDGSAAVQSPPGERRYLSRRLMPPVQAVELQPRDLILRSLDVARRGRMTLLLAPAGYGKTSVLDLWFQRLKAAGQRVVWLSASENEREPFRFLQMLVLALEAAGVDPGDDARRAMGDGTPAALLDSLLFGLERQHEPLVIIVDDYDHVDHPPITQLVQELIAALSPSVHFVLGARRKPALPIALLRSQGDVRVIEAQELRFSAAEISSMLGDNGLAGELGELQKQTEGWPVALQLYRLWRDGRRAGAPAPPFGGYASEVADYLAEQIFAGLPDELQKLLADLSLFGLVDMGFSDHVRDANDSGRLLEQAVLALPGLIQRSMADGELAYRMHPLIADYARTRLMLEPGRSGLLYRRAAGWMWQHGQYQDAVRLTVQSKDARALSDLLAQLDFLGLFLARGSSELRAILGELPSAVIAETPRLKLLRSLVLFKEGFLLEAEQLRAQVAEAAPAGVSWEREYRALGAMYAVHMLGESSTAEARIAELDAMADPPPYLKGWAENLRLPLQEQSGDLDRMQVSLENARHSYAATDDYRNADLYLEIHSLTLDLARGNYRDARERIGLIERRPPARLVGERCLHAMAKMAAAHVDYQRGYKVNSAETMRIGLFEFGREEAWHVQYATALPVIADAAFRRQGLSAVEAEFTGFRIVLERRGQTSVAPLMAALELLFMARAGELDAPIDVGETACWRTREYRLQANAVRALANNDWEAARVSAEALVADAAGSGRLGGQVKGQVLMSRASELGGMRTEALTSLREAVRLALPEMLIAPFAEEGRAMNALLAALLEWPVSEMERRHLQQIQRSLAAERQLSSPDELTDREAEILAHLADGASNKLIARRLGLTDNTVKFHLKKIFTKLGVSNRKAAVARAAAE</sequence>
<keyword evidence="1" id="KW-0805">Transcription regulation</keyword>
<dbReference type="Pfam" id="PF25873">
    <property type="entry name" value="WHD_MalT"/>
    <property type="match status" value="1"/>
</dbReference>
<keyword evidence="3" id="KW-0804">Transcription</keyword>
<evidence type="ECO:0000256" key="2">
    <source>
        <dbReference type="ARBA" id="ARBA00023125"/>
    </source>
</evidence>
<dbReference type="GO" id="GO:0003677">
    <property type="term" value="F:DNA binding"/>
    <property type="evidence" value="ECO:0007669"/>
    <property type="project" value="UniProtKB-KW"/>
</dbReference>
<dbReference type="PANTHER" id="PTHR44688:SF16">
    <property type="entry name" value="DNA-BINDING TRANSCRIPTIONAL ACTIVATOR DEVR_DOSR"/>
    <property type="match status" value="1"/>
</dbReference>
<evidence type="ECO:0000256" key="1">
    <source>
        <dbReference type="ARBA" id="ARBA00023015"/>
    </source>
</evidence>
<organism evidence="6 7">
    <name type="scientific">Sandaracinobacter neustonicus</name>
    <dbReference type="NCBI Taxonomy" id="1715348"/>
    <lineage>
        <taxon>Bacteria</taxon>
        <taxon>Pseudomonadati</taxon>
        <taxon>Pseudomonadota</taxon>
        <taxon>Alphaproteobacteria</taxon>
        <taxon>Sphingomonadales</taxon>
        <taxon>Sphingosinicellaceae</taxon>
        <taxon>Sandaracinobacter</taxon>
    </lineage>
</organism>
<proteinExistence type="predicted"/>
<dbReference type="PANTHER" id="PTHR44688">
    <property type="entry name" value="DNA-BINDING TRANSCRIPTIONAL ACTIVATOR DEVR_DOSR"/>
    <property type="match status" value="1"/>
</dbReference>
<dbReference type="SUPFAM" id="SSF52540">
    <property type="entry name" value="P-loop containing nucleoside triphosphate hydrolases"/>
    <property type="match status" value="1"/>
</dbReference>
<dbReference type="SMART" id="SM00421">
    <property type="entry name" value="HTH_LUXR"/>
    <property type="match status" value="1"/>
</dbReference>
<dbReference type="PRINTS" id="PR00038">
    <property type="entry name" value="HTHLUXR"/>
</dbReference>
<dbReference type="GO" id="GO:0006355">
    <property type="term" value="P:regulation of DNA-templated transcription"/>
    <property type="evidence" value="ECO:0007669"/>
    <property type="project" value="InterPro"/>
</dbReference>
<protein>
    <recommendedName>
        <fullName evidence="5">HTH luxR-type domain-containing protein</fullName>
    </recommendedName>
</protein>
<gene>
    <name evidence="6" type="ORF">FJQ54_00455</name>
</gene>
<evidence type="ECO:0000313" key="6">
    <source>
        <dbReference type="EMBL" id="TPE64951.1"/>
    </source>
</evidence>
<name>A0A501XWI0_9SPHN</name>
<evidence type="ECO:0000256" key="4">
    <source>
        <dbReference type="SAM" id="MobiDB-lite"/>
    </source>
</evidence>
<comment type="caution">
    <text evidence="6">The sequence shown here is derived from an EMBL/GenBank/DDBJ whole genome shotgun (WGS) entry which is preliminary data.</text>
</comment>
<dbReference type="InterPro" id="IPR011990">
    <property type="entry name" value="TPR-like_helical_dom_sf"/>
</dbReference>
<dbReference type="InterPro" id="IPR036388">
    <property type="entry name" value="WH-like_DNA-bd_sf"/>
</dbReference>
<feature type="domain" description="HTH luxR-type" evidence="5">
    <location>
        <begin position="818"/>
        <end position="882"/>
    </location>
</feature>
<dbReference type="Proteomes" id="UP000319897">
    <property type="component" value="Unassembled WGS sequence"/>
</dbReference>
<dbReference type="InterPro" id="IPR027417">
    <property type="entry name" value="P-loop_NTPase"/>
</dbReference>
<dbReference type="AlphaFoldDB" id="A0A501XWI0"/>
<keyword evidence="2" id="KW-0238">DNA-binding</keyword>
<dbReference type="InterPro" id="IPR059106">
    <property type="entry name" value="WHD_MalT"/>
</dbReference>